<feature type="domain" description="Atg29 N-terminal" evidence="8">
    <location>
        <begin position="61"/>
        <end position="113"/>
    </location>
</feature>
<dbReference type="InterPro" id="IPR039362">
    <property type="entry name" value="ATG29_sf"/>
</dbReference>
<feature type="compositionally biased region" description="Polar residues" evidence="7">
    <location>
        <begin position="435"/>
        <end position="452"/>
    </location>
</feature>
<dbReference type="InterPro" id="IPR040666">
    <property type="entry name" value="Atg29_N"/>
</dbReference>
<accession>A0A9Q8PMT8</accession>
<evidence type="ECO:0000256" key="4">
    <source>
        <dbReference type="ARBA" id="ARBA00022448"/>
    </source>
</evidence>
<dbReference type="GeneID" id="71994241"/>
<feature type="compositionally biased region" description="Acidic residues" evidence="7">
    <location>
        <begin position="303"/>
        <end position="314"/>
    </location>
</feature>
<name>A0A9Q8PMT8_PASFU</name>
<sequence length="485" mass="51674">MSPSSSALPVRDRPRSRQSSNATPIAGRAPSKRSSKEKISSRQHSPSSPVREVVKARPPQYTVFIRLPFIRQGFEDPPPVQWDAAKDRKLWKIISAGKSSDLDWEGLSQDFAVDLQFLLMQAAWLSERHMERMKKQVARIAQGDGASSSGTGSAVGGLKMERGGSRNSRILPGSGLRRESPIGEPSGSPGTSTPQARGTISRSPSTTTVTQSKVTGSTTATARQQPYLQRAHRGSSGSGRKPQRLVTDSSRDDYDEDALEHEGRSESDSDDEPVSAVARSQAFCRPLMARKPKSKLGTLASDGDADGDDDDDDSGGCYLPFAAASKADPAATIRSSPKRTAATLAFATTTATSSKPKPTRENSTATTATDSSPSSSGMQRKLSTDTEGASDTPSGQHVPRQRSDRRPGPLSPRHRAQLASMSPGSKRDGIEGTPSMGSSFSDLDDASVTQSALEDALMSNMRHQGGSTMASRMSSLRDALGRRNG</sequence>
<feature type="region of interest" description="Disordered" evidence="7">
    <location>
        <begin position="1"/>
        <end position="53"/>
    </location>
</feature>
<dbReference type="RefSeq" id="XP_047769630.1">
    <property type="nucleotide sequence ID" value="XM_047913511.1"/>
</dbReference>
<dbReference type="Pfam" id="PF18388">
    <property type="entry name" value="ATG29_N"/>
    <property type="match status" value="1"/>
</dbReference>
<reference evidence="9" key="2">
    <citation type="journal article" date="2022" name="Microb. Genom.">
        <title>A chromosome-scale genome assembly of the tomato pathogen Cladosporium fulvum reveals a compartmentalized genome architecture and the presence of a dispensable chromosome.</title>
        <authorList>
            <person name="Zaccaron A.Z."/>
            <person name="Chen L.H."/>
            <person name="Samaras A."/>
            <person name="Stergiopoulos I."/>
        </authorList>
    </citation>
    <scope>NUCLEOTIDE SEQUENCE</scope>
    <source>
        <strain evidence="9">Race5_Kim</strain>
    </source>
</reference>
<keyword evidence="4" id="KW-0813">Transport</keyword>
<evidence type="ECO:0000313" key="10">
    <source>
        <dbReference type="Proteomes" id="UP000756132"/>
    </source>
</evidence>
<feature type="region of interest" description="Disordered" evidence="7">
    <location>
        <begin position="139"/>
        <end position="485"/>
    </location>
</feature>
<evidence type="ECO:0000256" key="5">
    <source>
        <dbReference type="ARBA" id="ARBA00022927"/>
    </source>
</evidence>
<feature type="compositionally biased region" description="Low complexity" evidence="7">
    <location>
        <begin position="363"/>
        <end position="376"/>
    </location>
</feature>
<dbReference type="InterPro" id="IPR039113">
    <property type="entry name" value="ATG29"/>
</dbReference>
<evidence type="ECO:0000256" key="1">
    <source>
        <dbReference type="ARBA" id="ARBA00004329"/>
    </source>
</evidence>
<feature type="compositionally biased region" description="Low complexity" evidence="7">
    <location>
        <begin position="322"/>
        <end position="331"/>
    </location>
</feature>
<feature type="compositionally biased region" description="Low complexity" evidence="7">
    <location>
        <begin position="340"/>
        <end position="352"/>
    </location>
</feature>
<keyword evidence="6" id="KW-0072">Autophagy</keyword>
<dbReference type="PANTHER" id="PTHR40012:SF1">
    <property type="entry name" value="AUTOPHAGY-RELATED PROTEIN 29"/>
    <property type="match status" value="1"/>
</dbReference>
<protein>
    <recommendedName>
        <fullName evidence="3">Autophagy-related protein 29</fullName>
    </recommendedName>
</protein>
<dbReference type="Proteomes" id="UP000756132">
    <property type="component" value="Chromosome 13"/>
</dbReference>
<evidence type="ECO:0000259" key="8">
    <source>
        <dbReference type="Pfam" id="PF18388"/>
    </source>
</evidence>
<keyword evidence="5" id="KW-0653">Protein transport</keyword>
<organism evidence="9 10">
    <name type="scientific">Passalora fulva</name>
    <name type="common">Tomato leaf mold</name>
    <name type="synonym">Cladosporium fulvum</name>
    <dbReference type="NCBI Taxonomy" id="5499"/>
    <lineage>
        <taxon>Eukaryota</taxon>
        <taxon>Fungi</taxon>
        <taxon>Dikarya</taxon>
        <taxon>Ascomycota</taxon>
        <taxon>Pezizomycotina</taxon>
        <taxon>Dothideomycetes</taxon>
        <taxon>Dothideomycetidae</taxon>
        <taxon>Mycosphaerellales</taxon>
        <taxon>Mycosphaerellaceae</taxon>
        <taxon>Fulvia</taxon>
    </lineage>
</organism>
<feature type="compositionally biased region" description="Polar residues" evidence="7">
    <location>
        <begin position="188"/>
        <end position="227"/>
    </location>
</feature>
<feature type="compositionally biased region" description="Low complexity" evidence="7">
    <location>
        <begin position="141"/>
        <end position="152"/>
    </location>
</feature>
<evidence type="ECO:0000256" key="7">
    <source>
        <dbReference type="SAM" id="MobiDB-lite"/>
    </source>
</evidence>
<dbReference type="Gene3D" id="1.10.10.2570">
    <property type="match status" value="1"/>
</dbReference>
<feature type="compositionally biased region" description="Polar residues" evidence="7">
    <location>
        <begin position="461"/>
        <end position="474"/>
    </location>
</feature>
<dbReference type="GO" id="GO:0000045">
    <property type="term" value="P:autophagosome assembly"/>
    <property type="evidence" value="ECO:0007669"/>
    <property type="project" value="InterPro"/>
</dbReference>
<dbReference type="AlphaFoldDB" id="A0A9Q8PMT8"/>
<gene>
    <name evidence="9" type="ORF">CLAFUR5_14363</name>
</gene>
<comment type="subcellular location">
    <subcellularLocation>
        <location evidence="1">Preautophagosomal structure</location>
    </subcellularLocation>
</comment>
<dbReference type="OrthoDB" id="21072at2759"/>
<dbReference type="GO" id="GO:0000407">
    <property type="term" value="C:phagophore assembly site"/>
    <property type="evidence" value="ECO:0007669"/>
    <property type="project" value="UniProtKB-SubCell"/>
</dbReference>
<reference evidence="9" key="1">
    <citation type="submission" date="2021-12" db="EMBL/GenBank/DDBJ databases">
        <authorList>
            <person name="Zaccaron A."/>
            <person name="Stergiopoulos I."/>
        </authorList>
    </citation>
    <scope>NUCLEOTIDE SEQUENCE</scope>
    <source>
        <strain evidence="9">Race5_Kim</strain>
    </source>
</reference>
<evidence type="ECO:0000256" key="3">
    <source>
        <dbReference type="ARBA" id="ARBA00013784"/>
    </source>
</evidence>
<feature type="compositionally biased region" description="Polar residues" evidence="7">
    <location>
        <begin position="385"/>
        <end position="395"/>
    </location>
</feature>
<proteinExistence type="inferred from homology"/>
<comment type="similarity">
    <text evidence="2">Belongs to the ATG29 family.</text>
</comment>
<keyword evidence="10" id="KW-1185">Reference proteome</keyword>
<dbReference type="PANTHER" id="PTHR40012">
    <property type="entry name" value="AUTOPHAGY-RELATED PROTEIN 29"/>
    <property type="match status" value="1"/>
</dbReference>
<dbReference type="GO" id="GO:0015031">
    <property type="term" value="P:protein transport"/>
    <property type="evidence" value="ECO:0007669"/>
    <property type="project" value="UniProtKB-KW"/>
</dbReference>
<dbReference type="KEGG" id="ffu:CLAFUR5_14363"/>
<evidence type="ECO:0000313" key="9">
    <source>
        <dbReference type="EMBL" id="UJO25264.1"/>
    </source>
</evidence>
<dbReference type="EMBL" id="CP090175">
    <property type="protein sequence ID" value="UJO25264.1"/>
    <property type="molecule type" value="Genomic_DNA"/>
</dbReference>
<evidence type="ECO:0000256" key="2">
    <source>
        <dbReference type="ARBA" id="ARBA00010082"/>
    </source>
</evidence>
<evidence type="ECO:0000256" key="6">
    <source>
        <dbReference type="ARBA" id="ARBA00023006"/>
    </source>
</evidence>